<dbReference type="Proteomes" id="UP001153269">
    <property type="component" value="Unassembled WGS sequence"/>
</dbReference>
<dbReference type="EMBL" id="CADEAL010001313">
    <property type="protein sequence ID" value="CAB1431155.1"/>
    <property type="molecule type" value="Genomic_DNA"/>
</dbReference>
<keyword evidence="2" id="KW-1185">Reference proteome</keyword>
<organism evidence="1 2">
    <name type="scientific">Pleuronectes platessa</name>
    <name type="common">European plaice</name>
    <dbReference type="NCBI Taxonomy" id="8262"/>
    <lineage>
        <taxon>Eukaryota</taxon>
        <taxon>Metazoa</taxon>
        <taxon>Chordata</taxon>
        <taxon>Craniata</taxon>
        <taxon>Vertebrata</taxon>
        <taxon>Euteleostomi</taxon>
        <taxon>Actinopterygii</taxon>
        <taxon>Neopterygii</taxon>
        <taxon>Teleostei</taxon>
        <taxon>Neoteleostei</taxon>
        <taxon>Acanthomorphata</taxon>
        <taxon>Carangaria</taxon>
        <taxon>Pleuronectiformes</taxon>
        <taxon>Pleuronectoidei</taxon>
        <taxon>Pleuronectidae</taxon>
        <taxon>Pleuronectes</taxon>
    </lineage>
</organism>
<gene>
    <name evidence="1" type="ORF">PLEPLA_LOCUS19154</name>
</gene>
<proteinExistence type="predicted"/>
<comment type="caution">
    <text evidence="1">The sequence shown here is derived from an EMBL/GenBank/DDBJ whole genome shotgun (WGS) entry which is preliminary data.</text>
</comment>
<evidence type="ECO:0000313" key="2">
    <source>
        <dbReference type="Proteomes" id="UP001153269"/>
    </source>
</evidence>
<name>A0A9N7UI38_PLEPL</name>
<sequence>MLNRQNSLRAVEGLTAWLRQAVLWVPAAANLCNPPPSLHKFIQRTGVSEGQEGFSILPKETSAGRWVGLGIEPLTFGLEDDHSTPQPHP</sequence>
<reference evidence="1" key="1">
    <citation type="submission" date="2020-03" db="EMBL/GenBank/DDBJ databases">
        <authorList>
            <person name="Weist P."/>
        </authorList>
    </citation>
    <scope>NUCLEOTIDE SEQUENCE</scope>
</reference>
<dbReference type="AlphaFoldDB" id="A0A9N7UI38"/>
<accession>A0A9N7UI38</accession>
<evidence type="ECO:0000313" key="1">
    <source>
        <dbReference type="EMBL" id="CAB1431155.1"/>
    </source>
</evidence>
<protein>
    <submittedName>
        <fullName evidence="1">Uncharacterized protein</fullName>
    </submittedName>
</protein>